<dbReference type="PANTHER" id="PTHR37023:SF1">
    <property type="entry name" value="ISSOD25 TRANSPOSASE TNPA_ISSOD25"/>
    <property type="match status" value="1"/>
</dbReference>
<accession>I3Z357</accession>
<reference evidence="5" key="2">
    <citation type="submission" date="2012-06" db="EMBL/GenBank/DDBJ databases">
        <title>The complete genome of Belliella baltica DSM 15883.</title>
        <authorList>
            <person name="Lucas S."/>
            <person name="Copeland A."/>
            <person name="Lapidus A."/>
            <person name="Goodwin L."/>
            <person name="Pitluck S."/>
            <person name="Peters L."/>
            <person name="Mikhailova N."/>
            <person name="Davenport K."/>
            <person name="Kyrpides N."/>
            <person name="Mavromatis K."/>
            <person name="Pagani I."/>
            <person name="Ivanova N."/>
            <person name="Ovchinnikova G."/>
            <person name="Zeytun A."/>
            <person name="Detter J.C."/>
            <person name="Han C."/>
            <person name="Land M."/>
            <person name="Hauser L."/>
            <person name="Markowitz V."/>
            <person name="Cheng J.-F."/>
            <person name="Hugenholtz P."/>
            <person name="Woyke T."/>
            <person name="Wu D."/>
            <person name="Tindall B."/>
            <person name="Pomrenke H."/>
            <person name="Brambilla E."/>
            <person name="Klenk H.-P."/>
            <person name="Eisen J.A."/>
        </authorList>
    </citation>
    <scope>NUCLEOTIDE SEQUENCE [LARGE SCALE GENOMIC DNA]</scope>
    <source>
        <strain evidence="5">DSM 15883 / CIP 108006 / LMG 21964 / BA134</strain>
    </source>
</reference>
<dbReference type="PATRIC" id="fig|866536.3.peg.1065"/>
<dbReference type="eggNOG" id="COG0582">
    <property type="taxonomic scope" value="Bacteria"/>
</dbReference>
<dbReference type="AlphaFoldDB" id="I3Z357"/>
<evidence type="ECO:0000259" key="1">
    <source>
        <dbReference type="Pfam" id="PF04986"/>
    </source>
</evidence>
<dbReference type="InterPro" id="IPR007069">
    <property type="entry name" value="Transposase_32"/>
</dbReference>
<dbReference type="EMBL" id="CP003281">
    <property type="protein sequence ID" value="AFL85303.1"/>
    <property type="molecule type" value="Genomic_DNA"/>
</dbReference>
<organism evidence="3 5">
    <name type="scientific">Belliella baltica (strain DSM 15883 / CIP 108006 / LMG 21964 / BA134)</name>
    <dbReference type="NCBI Taxonomy" id="866536"/>
    <lineage>
        <taxon>Bacteria</taxon>
        <taxon>Pseudomonadati</taxon>
        <taxon>Bacteroidota</taxon>
        <taxon>Cytophagia</taxon>
        <taxon>Cytophagales</taxon>
        <taxon>Cyclobacteriaceae</taxon>
        <taxon>Belliella</taxon>
    </lineage>
</organism>
<sequence>METDSSFQSLFRHQSIHSFNTYSKAVFADLVACHTAAKGYHISRCNDQQCGNIAHRYHCCGNRHCPNCGSMKRDAWIQGRMDELLPTAYYHVVFTLPHELNVVIMGNRNRLFNLLFQAASQTLLKHGRMPEFLGAEPGITMVLHTWGQDLSFHPHVHCIVSAGGFDGKRWVDAKRKNNRFLFPQKSLASMFKAIFMEGMEKDPSISWIGSKNSVIKAVRFKKWNVYAKAPFGSPDRVVEYLGRYTHKIAITKHRILEVNATHIKFSYKDYADGSKTKQMWLTHQEFLRRFEQHILPKRFVKIRHFGYLRIQGKTERLAMIRSSLDMQPTKPKVTIPFQIRMLEKYGRDILKCPCCDHGRMETIFDTRDRSARKQKSFNPNPAPS</sequence>
<dbReference type="PANTHER" id="PTHR37023">
    <property type="entry name" value="TRANSPOSASE"/>
    <property type="match status" value="1"/>
</dbReference>
<keyword evidence="5" id="KW-1185">Reference proteome</keyword>
<dbReference type="RefSeq" id="WP_014771681.1">
    <property type="nucleotide sequence ID" value="NC_018010.1"/>
</dbReference>
<dbReference type="InterPro" id="IPR026889">
    <property type="entry name" value="Zn_Tnp"/>
</dbReference>
<feature type="domain" description="Transposase IS801/IS1294" evidence="1">
    <location>
        <begin position="138"/>
        <end position="309"/>
    </location>
</feature>
<protein>
    <submittedName>
        <fullName evidence="3">Putative transposase</fullName>
    </submittedName>
</protein>
<dbReference type="KEGG" id="bbd:Belba_1034"/>
<dbReference type="Proteomes" id="UP000006050">
    <property type="component" value="Chromosome"/>
</dbReference>
<reference evidence="3" key="1">
    <citation type="submission" date="2012-06" db="EMBL/GenBank/DDBJ databases">
        <title>The complete genome of Belliella baltica DSM 15883.</title>
        <authorList>
            <consortium name="US DOE Joint Genome Institute (JGI-PGF)"/>
            <person name="Lucas S."/>
            <person name="Copeland A."/>
            <person name="Lapidus A."/>
            <person name="Goodwin L."/>
            <person name="Pitluck S."/>
            <person name="Peters L."/>
            <person name="Mikhailova N."/>
            <person name="Davenport K."/>
            <person name="Kyrpides N."/>
            <person name="Mavromatis K."/>
            <person name="Pagani I."/>
            <person name="Ivanova N."/>
            <person name="Ovchinnikova G."/>
            <person name="Zeytun A."/>
            <person name="Detter J.C."/>
            <person name="Han C."/>
            <person name="Land M."/>
            <person name="Hauser L."/>
            <person name="Markowitz V."/>
            <person name="Cheng J.-F."/>
            <person name="Hugenholtz P."/>
            <person name="Woyke T."/>
            <person name="Wu D."/>
            <person name="Tindall B."/>
            <person name="Pomrenke H."/>
            <person name="Brambilla E."/>
            <person name="Klenk H.-P."/>
            <person name="Eisen J.A."/>
        </authorList>
    </citation>
    <scope>NUCLEOTIDE SEQUENCE</scope>
    <source>
        <strain evidence="3">DSM 15883</strain>
    </source>
</reference>
<dbReference type="InterPro" id="IPR054832">
    <property type="entry name" value="transpos_IS91"/>
</dbReference>
<evidence type="ECO:0000259" key="2">
    <source>
        <dbReference type="Pfam" id="PF14319"/>
    </source>
</evidence>
<gene>
    <name evidence="3" type="ordered locus">Belba_1034</name>
    <name evidence="4" type="ordered locus">Belba_2765</name>
</gene>
<evidence type="ECO:0000313" key="3">
    <source>
        <dbReference type="EMBL" id="AFL83675.1"/>
    </source>
</evidence>
<feature type="domain" description="Transposase zinc-binding" evidence="2">
    <location>
        <begin position="10"/>
        <end position="96"/>
    </location>
</feature>
<dbReference type="Pfam" id="PF04986">
    <property type="entry name" value="Y2_Tnp"/>
    <property type="match status" value="1"/>
</dbReference>
<dbReference type="GO" id="GO:0006313">
    <property type="term" value="P:DNA transposition"/>
    <property type="evidence" value="ECO:0007669"/>
    <property type="project" value="InterPro"/>
</dbReference>
<dbReference type="GO" id="GO:0004803">
    <property type="term" value="F:transposase activity"/>
    <property type="evidence" value="ECO:0007669"/>
    <property type="project" value="InterPro"/>
</dbReference>
<proteinExistence type="predicted"/>
<dbReference type="KEGG" id="bbd:Belba_2765"/>
<dbReference type="Pfam" id="PF14319">
    <property type="entry name" value="Zn_Tnp_IS91"/>
    <property type="match status" value="1"/>
</dbReference>
<name>I3Z357_BELBD</name>
<evidence type="ECO:0000313" key="5">
    <source>
        <dbReference type="Proteomes" id="UP000006050"/>
    </source>
</evidence>
<dbReference type="EMBL" id="CP003281">
    <property type="protein sequence ID" value="AFL83675.1"/>
    <property type="molecule type" value="Genomic_DNA"/>
</dbReference>
<dbReference type="OrthoDB" id="9791273at2"/>
<evidence type="ECO:0000313" key="4">
    <source>
        <dbReference type="EMBL" id="AFL85303.1"/>
    </source>
</evidence>
<dbReference type="NCBIfam" id="NF033538">
    <property type="entry name" value="transpos_IS91"/>
    <property type="match status" value="1"/>
</dbReference>
<dbReference type="HOGENOM" id="CLU_038153_1_0_10"/>
<dbReference type="GO" id="GO:0003677">
    <property type="term" value="F:DNA binding"/>
    <property type="evidence" value="ECO:0007669"/>
    <property type="project" value="InterPro"/>
</dbReference>